<accession>A0A2X0SM20</accession>
<evidence type="ECO:0000256" key="3">
    <source>
        <dbReference type="ARBA" id="ARBA00023052"/>
    </source>
</evidence>
<dbReference type="Gene3D" id="1.10.1220.10">
    <property type="entry name" value="Met repressor-like"/>
    <property type="match status" value="1"/>
</dbReference>
<dbReference type="InterPro" id="IPR010985">
    <property type="entry name" value="Ribbon_hlx_hlx"/>
</dbReference>
<evidence type="ECO:0000259" key="6">
    <source>
        <dbReference type="Pfam" id="PF09363"/>
    </source>
</evidence>
<feature type="domain" description="Xylulose 5-phosphate/Fructose 6-phosphate phosphoketolase N-terminal" evidence="7">
    <location>
        <begin position="110"/>
        <end position="261"/>
    </location>
</feature>
<feature type="coiled-coil region" evidence="5">
    <location>
        <begin position="54"/>
        <end position="81"/>
    </location>
</feature>
<dbReference type="InterPro" id="IPR029061">
    <property type="entry name" value="THDP-binding"/>
</dbReference>
<evidence type="ECO:0000256" key="1">
    <source>
        <dbReference type="ARBA" id="ARBA00001964"/>
    </source>
</evidence>
<dbReference type="InterPro" id="IPR009014">
    <property type="entry name" value="Transketo_C/PFOR_II"/>
</dbReference>
<evidence type="ECO:0000259" key="7">
    <source>
        <dbReference type="Pfam" id="PF09364"/>
    </source>
</evidence>
<gene>
    <name evidence="8" type="ORF">NITFAB_1565</name>
</gene>
<dbReference type="PANTHER" id="PTHR31273">
    <property type="entry name" value="PHOSPHOKETOLASE-RELATED"/>
    <property type="match status" value="1"/>
</dbReference>
<dbReference type="InterPro" id="IPR018969">
    <property type="entry name" value="Xul5P/Fru6P_PKetolase_C"/>
</dbReference>
<dbReference type="GO" id="GO:0006355">
    <property type="term" value="P:regulation of DNA-templated transcription"/>
    <property type="evidence" value="ECO:0007669"/>
    <property type="project" value="InterPro"/>
</dbReference>
<dbReference type="NCBIfam" id="NF003619">
    <property type="entry name" value="PRK05261.1-4"/>
    <property type="match status" value="1"/>
</dbReference>
<evidence type="ECO:0000313" key="8">
    <source>
        <dbReference type="EMBL" id="SPS05975.1"/>
    </source>
</evidence>
<evidence type="ECO:0000256" key="4">
    <source>
        <dbReference type="ARBA" id="ARBA00023239"/>
    </source>
</evidence>
<comment type="cofactor">
    <cofactor evidence="1">
        <name>thiamine diphosphate</name>
        <dbReference type="ChEBI" id="CHEBI:58937"/>
    </cofactor>
</comment>
<dbReference type="Pfam" id="PF03894">
    <property type="entry name" value="XFP"/>
    <property type="match status" value="1"/>
</dbReference>
<dbReference type="Gene3D" id="3.40.50.970">
    <property type="match status" value="2"/>
</dbReference>
<name>A0A2X0SM20_9PROT</name>
<feature type="domain" description="Xylulose 5-phosphate/Fructose 6-phosphate phosphoketolase C-terminal" evidence="6">
    <location>
        <begin position="478"/>
        <end position="679"/>
    </location>
</feature>
<dbReference type="AlphaFoldDB" id="A0A2X0SM20"/>
<keyword evidence="3" id="KW-0786">Thiamine pyrophosphate</keyword>
<dbReference type="InterPro" id="IPR018970">
    <property type="entry name" value="Xul5P/Fru6P_PKetolase_N"/>
</dbReference>
<dbReference type="Pfam" id="PF09364">
    <property type="entry name" value="XFP_N"/>
    <property type="match status" value="1"/>
</dbReference>
<dbReference type="InterPro" id="IPR005593">
    <property type="entry name" value="Xul5P/Fru6P_PKetolase"/>
</dbReference>
<protein>
    <submittedName>
        <fullName evidence="8">Putative Xylulose-5-phosphate phosphoketolase</fullName>
    </submittedName>
</protein>
<keyword evidence="5" id="KW-0175">Coiled coil</keyword>
<dbReference type="InterPro" id="IPR013321">
    <property type="entry name" value="Arc_rbn_hlx_hlx"/>
</dbReference>
<sequence length="692" mass="79384">MSQGYSRKRLNLFIEHEHAKRLDELAAMKGLSKSSIIAAALASFLSPDSGDQREAAIAKRLDRLSRQLDKLERDQNILIETLALYVRYFLTVSIPVPEAHQEAARAQGRARIEHEELEQFLRGCGWTPYFVEGDEPDVMHQLMAGTLEKAIEDIRRIQSNARNNNDTGRPRWPMIVLKSPKGWTGPKIVDGLQVEGTFRSHQVPLHPDKHPEHLKLLEDWLRSYRPEELFDAQGRLKAELAELAPKDERRMGANHHANGGMLLRDLRMPDFRDYAANVPEPGVKGIGDTHVLGPFLRDIAKLNSEQRNFRVFGPDETLSNGLEAMFEVTQRQWDAATVPNDEYLAPTGRVMEMLSEHQCEGWLEGYLLTGRHGLFNCYEAFIHIIDSMFNQHAKWLKVTAHLPWRRKIASLNYLLTSHVWRQDHNGFTHQDPGFIDHVVNKKAEVVRVYFPPDANCLLSVMDHCLRSRHYVNVVVAGKHPAPQWLTMDAAVKHCTEGIGIWQWASNDQAVAPDVVMACCGDVPTLETLAAVSILREHLPDLKIRVVNVVDLMKLQPPIEHPHGLSDTDFDEIFTRDKPLIFAFHGYPWLIHRLTYRRTNHDNIHVRGYKEEGTITTPFDMTVLNDLDRFHLVMDIIDRLPQTGDKGIYLKQQLKDKLIEHKQYIDKHGQDMPEIRNWKWSAQETGMKGSPHK</sequence>
<dbReference type="Gene3D" id="3.40.50.920">
    <property type="match status" value="1"/>
</dbReference>
<dbReference type="EMBL" id="LS423452">
    <property type="protein sequence ID" value="SPS05975.1"/>
    <property type="molecule type" value="Genomic_DNA"/>
</dbReference>
<evidence type="ECO:0000256" key="5">
    <source>
        <dbReference type="SAM" id="Coils"/>
    </source>
</evidence>
<dbReference type="SUPFAM" id="SSF47598">
    <property type="entry name" value="Ribbon-helix-helix"/>
    <property type="match status" value="1"/>
</dbReference>
<evidence type="ECO:0000256" key="2">
    <source>
        <dbReference type="ARBA" id="ARBA00005623"/>
    </source>
</evidence>
<dbReference type="FunFam" id="3.40.50.970:FF:000091">
    <property type="entry name" value="Xylulose-5-phosphate/fructose-6-phosphate phosphoketolase"/>
    <property type="match status" value="1"/>
</dbReference>
<comment type="similarity">
    <text evidence="2">Belongs to the XFP family.</text>
</comment>
<keyword evidence="4" id="KW-0456">Lyase</keyword>
<proteinExistence type="inferred from homology"/>
<organism evidence="8">
    <name type="scientific">Candidatus Nitrotoga fabula</name>
    <dbReference type="NCBI Taxonomy" id="2182327"/>
    <lineage>
        <taxon>Bacteria</taxon>
        <taxon>Pseudomonadati</taxon>
        <taxon>Pseudomonadota</taxon>
        <taxon>Betaproteobacteria</taxon>
        <taxon>Nitrosomonadales</taxon>
        <taxon>Gallionellaceae</taxon>
        <taxon>Candidatus Nitrotoga</taxon>
    </lineage>
</organism>
<dbReference type="GO" id="GO:0016832">
    <property type="term" value="F:aldehyde-lyase activity"/>
    <property type="evidence" value="ECO:0007669"/>
    <property type="project" value="InterPro"/>
</dbReference>
<reference evidence="8" key="1">
    <citation type="submission" date="2018-05" db="EMBL/GenBank/DDBJ databases">
        <authorList>
            <person name="Lanie J.A."/>
            <person name="Ng W.-L."/>
            <person name="Kazmierczak K.M."/>
            <person name="Andrzejewski T.M."/>
            <person name="Davidsen T.M."/>
            <person name="Wayne K.J."/>
            <person name="Tettelin H."/>
            <person name="Glass J.I."/>
            <person name="Rusch D."/>
            <person name="Podicherti R."/>
            <person name="Tsui H.-C.T."/>
            <person name="Winkler M.E."/>
        </authorList>
    </citation>
    <scope>NUCLEOTIDE SEQUENCE</scope>
    <source>
        <strain evidence="8">KNB</strain>
    </source>
</reference>
<dbReference type="Pfam" id="PF09363">
    <property type="entry name" value="XFP_C"/>
    <property type="match status" value="1"/>
</dbReference>
<dbReference type="PANTHER" id="PTHR31273:SF0">
    <property type="entry name" value="PHOSPHOKETOLASE-RELATED"/>
    <property type="match status" value="1"/>
</dbReference>
<dbReference type="GO" id="GO:0005975">
    <property type="term" value="P:carbohydrate metabolic process"/>
    <property type="evidence" value="ECO:0007669"/>
    <property type="project" value="InterPro"/>
</dbReference>
<dbReference type="CDD" id="cd21631">
    <property type="entry name" value="RHH_CopG_NikR-like"/>
    <property type="match status" value="1"/>
</dbReference>
<dbReference type="SUPFAM" id="SSF52518">
    <property type="entry name" value="Thiamin diphosphate-binding fold (THDP-binding)"/>
    <property type="match status" value="2"/>
</dbReference>